<comment type="caution">
    <text evidence="1">The sequence shown here is derived from an EMBL/GenBank/DDBJ whole genome shotgun (WGS) entry which is preliminary data.</text>
</comment>
<dbReference type="RefSeq" id="WP_172174816.1">
    <property type="nucleotide sequence ID" value="NZ_CASGIA010000020.1"/>
</dbReference>
<dbReference type="Proteomes" id="UP001193734">
    <property type="component" value="Unassembled WGS sequence"/>
</dbReference>
<dbReference type="InterPro" id="IPR011990">
    <property type="entry name" value="TPR-like_helical_dom_sf"/>
</dbReference>
<evidence type="ECO:0000313" key="2">
    <source>
        <dbReference type="Proteomes" id="UP001193734"/>
    </source>
</evidence>
<reference evidence="1 2" key="1">
    <citation type="submission" date="2020-05" db="EMBL/GenBank/DDBJ databases">
        <title>Distinct polysaccharide utilization as determinants for interspecies competition between intestinal Prevotella spp.</title>
        <authorList>
            <person name="Galvez E.J.C."/>
            <person name="Iljazovic A."/>
            <person name="Strowig T."/>
        </authorList>
    </citation>
    <scope>NUCLEOTIDE SEQUENCE [LARGE SCALE GENOMIC DNA]</scope>
    <source>
        <strain evidence="1 2">PROD</strain>
    </source>
</reference>
<proteinExistence type="predicted"/>
<dbReference type="Gene3D" id="1.25.40.10">
    <property type="entry name" value="Tetratricopeptide repeat domain"/>
    <property type="match status" value="1"/>
</dbReference>
<sequence length="146" mass="16663">MKHTLIVMAVWLLAACCTDKKQEEIMRRRMLEAKVQNENCLPFTTDSIMKKAAGYYDRHGSDNERMMAHYLLGCTYRDLGDAPRALQCYNDAVSRADTTSPDCDYTTMSRIYGQMAVMFSDNEIPQNAISSLKNGIYLLVQERSVK</sequence>
<dbReference type="GeneID" id="82158477"/>
<organism evidence="1 2">
    <name type="scientific">Xylanibacter rodentium</name>
    <dbReference type="NCBI Taxonomy" id="2736289"/>
    <lineage>
        <taxon>Bacteria</taxon>
        <taxon>Pseudomonadati</taxon>
        <taxon>Bacteroidota</taxon>
        <taxon>Bacteroidia</taxon>
        <taxon>Bacteroidales</taxon>
        <taxon>Prevotellaceae</taxon>
        <taxon>Xylanibacter</taxon>
    </lineage>
</organism>
<keyword evidence="2" id="KW-1185">Reference proteome</keyword>
<evidence type="ECO:0008006" key="3">
    <source>
        <dbReference type="Google" id="ProtNLM"/>
    </source>
</evidence>
<dbReference type="EMBL" id="JABKKE010000023">
    <property type="protein sequence ID" value="NPE15018.1"/>
    <property type="molecule type" value="Genomic_DNA"/>
</dbReference>
<accession>A0ABX2B0J7</accession>
<protein>
    <recommendedName>
        <fullName evidence="3">Tetratricopeptide repeat protein</fullName>
    </recommendedName>
</protein>
<name>A0ABX2B0J7_9BACT</name>
<dbReference type="SUPFAM" id="SSF48452">
    <property type="entry name" value="TPR-like"/>
    <property type="match status" value="1"/>
</dbReference>
<dbReference type="PROSITE" id="PS51257">
    <property type="entry name" value="PROKAR_LIPOPROTEIN"/>
    <property type="match status" value="1"/>
</dbReference>
<evidence type="ECO:0000313" key="1">
    <source>
        <dbReference type="EMBL" id="NPE15018.1"/>
    </source>
</evidence>
<gene>
    <name evidence="1" type="ORF">HPS55_11940</name>
</gene>